<dbReference type="OrthoDB" id="349181at2759"/>
<feature type="region of interest" description="Disordered" evidence="5">
    <location>
        <begin position="140"/>
        <end position="161"/>
    </location>
</feature>
<name>A0A1Q9CFV8_SYMMI</name>
<dbReference type="GO" id="GO:0005634">
    <property type="term" value="C:nucleus"/>
    <property type="evidence" value="ECO:0007669"/>
    <property type="project" value="TreeGrafter"/>
</dbReference>
<evidence type="ECO:0000313" key="6">
    <source>
        <dbReference type="EMBL" id="OLP81818.1"/>
    </source>
</evidence>
<dbReference type="GO" id="GO:0005737">
    <property type="term" value="C:cytoplasm"/>
    <property type="evidence" value="ECO:0007669"/>
    <property type="project" value="TreeGrafter"/>
</dbReference>
<evidence type="ECO:0000256" key="3">
    <source>
        <dbReference type="ARBA" id="ARBA00022777"/>
    </source>
</evidence>
<dbReference type="InterPro" id="IPR005522">
    <property type="entry name" value="IPK"/>
</dbReference>
<reference evidence="6 7" key="1">
    <citation type="submission" date="2016-02" db="EMBL/GenBank/DDBJ databases">
        <title>Genome analysis of coral dinoflagellate symbionts highlights evolutionary adaptations to a symbiotic lifestyle.</title>
        <authorList>
            <person name="Aranda M."/>
            <person name="Li Y."/>
            <person name="Liew Y.J."/>
            <person name="Baumgarten S."/>
            <person name="Simakov O."/>
            <person name="Wilson M."/>
            <person name="Piel J."/>
            <person name="Ashoor H."/>
            <person name="Bougouffa S."/>
            <person name="Bajic V.B."/>
            <person name="Ryu T."/>
            <person name="Ravasi T."/>
            <person name="Bayer T."/>
            <person name="Micklem G."/>
            <person name="Kim H."/>
            <person name="Bhak J."/>
            <person name="Lajeunesse T.C."/>
            <person name="Voolstra C.R."/>
        </authorList>
    </citation>
    <scope>NUCLEOTIDE SEQUENCE [LARGE SCALE GENOMIC DNA]</scope>
    <source>
        <strain evidence="6 7">CCMP2467</strain>
    </source>
</reference>
<protein>
    <recommendedName>
        <fullName evidence="4">Kinase</fullName>
        <ecNumber evidence="4">2.7.-.-</ecNumber>
    </recommendedName>
</protein>
<dbReference type="Pfam" id="PF03770">
    <property type="entry name" value="IPK"/>
    <property type="match status" value="1"/>
</dbReference>
<dbReference type="GO" id="GO:0032958">
    <property type="term" value="P:inositol phosphate biosynthetic process"/>
    <property type="evidence" value="ECO:0007669"/>
    <property type="project" value="InterPro"/>
</dbReference>
<keyword evidence="7" id="KW-1185">Reference proteome</keyword>
<proteinExistence type="inferred from homology"/>
<dbReference type="SUPFAM" id="SSF56104">
    <property type="entry name" value="SAICAR synthase-like"/>
    <property type="match status" value="1"/>
</dbReference>
<evidence type="ECO:0000313" key="7">
    <source>
        <dbReference type="Proteomes" id="UP000186817"/>
    </source>
</evidence>
<dbReference type="GO" id="GO:0046854">
    <property type="term" value="P:phosphatidylinositol phosphate biosynthetic process"/>
    <property type="evidence" value="ECO:0007669"/>
    <property type="project" value="TreeGrafter"/>
</dbReference>
<evidence type="ECO:0000256" key="2">
    <source>
        <dbReference type="ARBA" id="ARBA00022679"/>
    </source>
</evidence>
<dbReference type="GO" id="GO:0000828">
    <property type="term" value="F:inositol hexakisphosphate kinase activity"/>
    <property type="evidence" value="ECO:0007669"/>
    <property type="project" value="TreeGrafter"/>
</dbReference>
<evidence type="ECO:0000256" key="4">
    <source>
        <dbReference type="RuleBase" id="RU363090"/>
    </source>
</evidence>
<dbReference type="InterPro" id="IPR038286">
    <property type="entry name" value="IPK_sf"/>
</dbReference>
<dbReference type="Proteomes" id="UP000186817">
    <property type="component" value="Unassembled WGS sequence"/>
</dbReference>
<dbReference type="PANTHER" id="PTHR12400">
    <property type="entry name" value="INOSITOL POLYPHOSPHATE KINASE"/>
    <property type="match status" value="1"/>
</dbReference>
<dbReference type="EC" id="2.7.-.-" evidence="4"/>
<organism evidence="6 7">
    <name type="scientific">Symbiodinium microadriaticum</name>
    <name type="common">Dinoflagellate</name>
    <name type="synonym">Zooxanthella microadriatica</name>
    <dbReference type="NCBI Taxonomy" id="2951"/>
    <lineage>
        <taxon>Eukaryota</taxon>
        <taxon>Sar</taxon>
        <taxon>Alveolata</taxon>
        <taxon>Dinophyceae</taxon>
        <taxon>Suessiales</taxon>
        <taxon>Symbiodiniaceae</taxon>
        <taxon>Symbiodinium</taxon>
    </lineage>
</organism>
<keyword evidence="2 4" id="KW-0808">Transferase</keyword>
<accession>A0A1Q9CFV8</accession>
<gene>
    <name evidence="6" type="primary">SPCC970.08</name>
    <name evidence="6" type="ORF">AK812_SmicGene37597</name>
</gene>
<dbReference type="EMBL" id="LSRX01001247">
    <property type="protein sequence ID" value="OLP81818.1"/>
    <property type="molecule type" value="Genomic_DNA"/>
</dbReference>
<evidence type="ECO:0000256" key="5">
    <source>
        <dbReference type="SAM" id="MobiDB-lite"/>
    </source>
</evidence>
<evidence type="ECO:0000256" key="1">
    <source>
        <dbReference type="ARBA" id="ARBA00007374"/>
    </source>
</evidence>
<sequence>MALFRTRFPVNDLLNAVFEGNLLESFKTKASMLPVLVGRPPPPQHLSGHVELLTSATYPGLVFKPVTAGELSFYQRLPEPLAPYTSTCYGTCQIPAKQVEADLDGGAVMPPAFLIMEDVTAGMKEPAVLDLKLGFRQRAAHHGPSKRSSMKAKCAMGSRVL</sequence>
<comment type="caution">
    <text evidence="6">The sequence shown here is derived from an EMBL/GenBank/DDBJ whole genome shotgun (WGS) entry which is preliminary data.</text>
</comment>
<keyword evidence="3 4" id="KW-0418">Kinase</keyword>
<comment type="similarity">
    <text evidence="1 4">Belongs to the inositol phosphokinase (IPK) family.</text>
</comment>
<dbReference type="Gene3D" id="3.30.470.160">
    <property type="entry name" value="Inositol polyphosphate kinase"/>
    <property type="match status" value="1"/>
</dbReference>
<feature type="compositionally biased region" description="Basic residues" evidence="5">
    <location>
        <begin position="140"/>
        <end position="150"/>
    </location>
</feature>
<dbReference type="PANTHER" id="PTHR12400:SF21">
    <property type="entry name" value="KINASE"/>
    <property type="match status" value="1"/>
</dbReference>
<dbReference type="AlphaFoldDB" id="A0A1Q9CFV8"/>